<dbReference type="InterPro" id="IPR004843">
    <property type="entry name" value="Calcineurin-like_PHP"/>
</dbReference>
<organism evidence="2 3">
    <name type="scientific">Alicyclobacillus fodiniaquatilis</name>
    <dbReference type="NCBI Taxonomy" id="1661150"/>
    <lineage>
        <taxon>Bacteria</taxon>
        <taxon>Bacillati</taxon>
        <taxon>Bacillota</taxon>
        <taxon>Bacilli</taxon>
        <taxon>Bacillales</taxon>
        <taxon>Alicyclobacillaceae</taxon>
        <taxon>Alicyclobacillus</taxon>
    </lineage>
</organism>
<dbReference type="PANTHER" id="PTHR42850">
    <property type="entry name" value="METALLOPHOSPHOESTERASE"/>
    <property type="match status" value="1"/>
</dbReference>
<name>A0ABW4JQM3_9BACL</name>
<dbReference type="PANTHER" id="PTHR42850:SF4">
    <property type="entry name" value="ZINC-DEPENDENT ENDOPOLYPHOSPHATASE"/>
    <property type="match status" value="1"/>
</dbReference>
<comment type="caution">
    <text evidence="2">The sequence shown here is derived from an EMBL/GenBank/DDBJ whole genome shotgun (WGS) entry which is preliminary data.</text>
</comment>
<evidence type="ECO:0000313" key="3">
    <source>
        <dbReference type="Proteomes" id="UP001597079"/>
    </source>
</evidence>
<protein>
    <submittedName>
        <fullName evidence="2">Metallophosphoesterase</fullName>
    </submittedName>
</protein>
<gene>
    <name evidence="2" type="ORF">ACFSB2_22590</name>
</gene>
<dbReference type="RefSeq" id="WP_377945347.1">
    <property type="nucleotide sequence ID" value="NZ_JBHUCX010000092.1"/>
</dbReference>
<keyword evidence="3" id="KW-1185">Reference proteome</keyword>
<dbReference type="InterPro" id="IPR029052">
    <property type="entry name" value="Metallo-depent_PP-like"/>
</dbReference>
<evidence type="ECO:0000259" key="1">
    <source>
        <dbReference type="Pfam" id="PF00149"/>
    </source>
</evidence>
<dbReference type="SUPFAM" id="SSF56300">
    <property type="entry name" value="Metallo-dependent phosphatases"/>
    <property type="match status" value="1"/>
</dbReference>
<proteinExistence type="predicted"/>
<evidence type="ECO:0000313" key="2">
    <source>
        <dbReference type="EMBL" id="MFD1677453.1"/>
    </source>
</evidence>
<feature type="domain" description="Calcineurin-like phosphoesterase" evidence="1">
    <location>
        <begin position="6"/>
        <end position="177"/>
    </location>
</feature>
<sequence length="217" mass="24541">MTKRYIIAISDIHGCWDKFSNALNVYQTEFNPQEDQLILLGDYIDRGPDSRRVVQTIMHLQAQQGAIVLGGNHEDLCVKANSSTDPIEQNLDMQRWMRNGGAQTLASYEGRQAELDHHIAWMRSLPKYYETEHYIFTHASPSPGVPMGEQRDVDIIWGRHTDLVGLGKINVHGHTPVDEVVLIKDQLFIDTGAVFDGKLSIVALDAEHPEWRVIAEV</sequence>
<dbReference type="InterPro" id="IPR050126">
    <property type="entry name" value="Ap4A_hydrolase"/>
</dbReference>
<dbReference type="EMBL" id="JBHUCX010000092">
    <property type="protein sequence ID" value="MFD1677453.1"/>
    <property type="molecule type" value="Genomic_DNA"/>
</dbReference>
<dbReference type="Proteomes" id="UP001597079">
    <property type="component" value="Unassembled WGS sequence"/>
</dbReference>
<dbReference type="Pfam" id="PF00149">
    <property type="entry name" value="Metallophos"/>
    <property type="match status" value="1"/>
</dbReference>
<reference evidence="3" key="1">
    <citation type="journal article" date="2019" name="Int. J. Syst. Evol. Microbiol.">
        <title>The Global Catalogue of Microorganisms (GCM) 10K type strain sequencing project: providing services to taxonomists for standard genome sequencing and annotation.</title>
        <authorList>
            <consortium name="The Broad Institute Genomics Platform"/>
            <consortium name="The Broad Institute Genome Sequencing Center for Infectious Disease"/>
            <person name="Wu L."/>
            <person name="Ma J."/>
        </authorList>
    </citation>
    <scope>NUCLEOTIDE SEQUENCE [LARGE SCALE GENOMIC DNA]</scope>
    <source>
        <strain evidence="3">CGMCC 1.12286</strain>
    </source>
</reference>
<accession>A0ABW4JQM3</accession>
<dbReference type="Gene3D" id="3.60.21.10">
    <property type="match status" value="1"/>
</dbReference>